<protein>
    <submittedName>
        <fullName evidence="3">Uncharacterized protein</fullName>
    </submittedName>
</protein>
<accession>A0A653CDH9</accession>
<feature type="region of interest" description="Disordered" evidence="1">
    <location>
        <begin position="72"/>
        <end position="108"/>
    </location>
</feature>
<feature type="signal peptide" evidence="2">
    <location>
        <begin position="1"/>
        <end position="20"/>
    </location>
</feature>
<feature type="compositionally biased region" description="Polar residues" evidence="1">
    <location>
        <begin position="78"/>
        <end position="87"/>
    </location>
</feature>
<keyword evidence="2" id="KW-0732">Signal</keyword>
<proteinExistence type="predicted"/>
<dbReference type="Proteomes" id="UP000410492">
    <property type="component" value="Unassembled WGS sequence"/>
</dbReference>
<evidence type="ECO:0000313" key="3">
    <source>
        <dbReference type="EMBL" id="VEN45992.1"/>
    </source>
</evidence>
<evidence type="ECO:0000256" key="2">
    <source>
        <dbReference type="SAM" id="SignalP"/>
    </source>
</evidence>
<gene>
    <name evidence="3" type="ORF">CALMAC_LOCUS8242</name>
</gene>
<feature type="compositionally biased region" description="Low complexity" evidence="1">
    <location>
        <begin position="88"/>
        <end position="108"/>
    </location>
</feature>
<name>A0A653CDH9_CALMS</name>
<organism evidence="3 4">
    <name type="scientific">Callosobruchus maculatus</name>
    <name type="common">Southern cowpea weevil</name>
    <name type="synonym">Pulse bruchid</name>
    <dbReference type="NCBI Taxonomy" id="64391"/>
    <lineage>
        <taxon>Eukaryota</taxon>
        <taxon>Metazoa</taxon>
        <taxon>Ecdysozoa</taxon>
        <taxon>Arthropoda</taxon>
        <taxon>Hexapoda</taxon>
        <taxon>Insecta</taxon>
        <taxon>Pterygota</taxon>
        <taxon>Neoptera</taxon>
        <taxon>Endopterygota</taxon>
        <taxon>Coleoptera</taxon>
        <taxon>Polyphaga</taxon>
        <taxon>Cucujiformia</taxon>
        <taxon>Chrysomeloidea</taxon>
        <taxon>Chrysomelidae</taxon>
        <taxon>Bruchinae</taxon>
        <taxon>Bruchini</taxon>
        <taxon>Callosobruchus</taxon>
    </lineage>
</organism>
<dbReference type="EMBL" id="CAACVG010007542">
    <property type="protein sequence ID" value="VEN45992.1"/>
    <property type="molecule type" value="Genomic_DNA"/>
</dbReference>
<dbReference type="AlphaFoldDB" id="A0A653CDH9"/>
<dbReference type="OrthoDB" id="6771601at2759"/>
<evidence type="ECO:0000256" key="1">
    <source>
        <dbReference type="SAM" id="MobiDB-lite"/>
    </source>
</evidence>
<keyword evidence="4" id="KW-1185">Reference proteome</keyword>
<feature type="chain" id="PRO_5024794510" evidence="2">
    <location>
        <begin position="21"/>
        <end position="108"/>
    </location>
</feature>
<evidence type="ECO:0000313" key="4">
    <source>
        <dbReference type="Proteomes" id="UP000410492"/>
    </source>
</evidence>
<reference evidence="3 4" key="1">
    <citation type="submission" date="2019-01" db="EMBL/GenBank/DDBJ databases">
        <authorList>
            <person name="Sayadi A."/>
        </authorList>
    </citation>
    <scope>NUCLEOTIDE SEQUENCE [LARGE SCALE GENOMIC DNA]</scope>
</reference>
<sequence>MWCRSVCLLLILGITWFANGHHLFDMKRSRDEIRPCIWIVVHRPPPPTHWGPTTTLAVENGPTTIAATTTATVEATTLPPSDATTAASMETPTETSTGPESTPEAPSA</sequence>